<evidence type="ECO:0000313" key="1">
    <source>
        <dbReference type="EMBL" id="CAI8588556.1"/>
    </source>
</evidence>
<dbReference type="Proteomes" id="UP001157006">
    <property type="component" value="Chromosome 1L"/>
</dbReference>
<evidence type="ECO:0000313" key="2">
    <source>
        <dbReference type="Proteomes" id="UP001157006"/>
    </source>
</evidence>
<accession>A0AAV0YS71</accession>
<reference evidence="1 2" key="1">
    <citation type="submission" date="2023-01" db="EMBL/GenBank/DDBJ databases">
        <authorList>
            <person name="Kreplak J."/>
        </authorList>
    </citation>
    <scope>NUCLEOTIDE SEQUENCE [LARGE SCALE GENOMIC DNA]</scope>
</reference>
<dbReference type="EMBL" id="OX451736">
    <property type="protein sequence ID" value="CAI8588556.1"/>
    <property type="molecule type" value="Genomic_DNA"/>
</dbReference>
<proteinExistence type="predicted"/>
<sequence length="162" mass="19327">MLKDLVLIKYDKSKRTMMVSIRTFPATLFSNTWYFEYIEYSKNACPSNPSNFHASLWIRSNFRIQNFFLFEASNQTMRRSKYILSCDTSNNLISIDSQTNLSTTLDKKKFLLAFIYRNLDRNSFIFSFELLFFQNVLICLRNHVIEIPNQQYHESICLMLCF</sequence>
<gene>
    <name evidence="1" type="ORF">VFH_I353120</name>
</gene>
<dbReference type="AlphaFoldDB" id="A0AAV0YS71"/>
<name>A0AAV0YS71_VICFA</name>
<keyword evidence="2" id="KW-1185">Reference proteome</keyword>
<organism evidence="1 2">
    <name type="scientific">Vicia faba</name>
    <name type="common">Broad bean</name>
    <name type="synonym">Faba vulgaris</name>
    <dbReference type="NCBI Taxonomy" id="3906"/>
    <lineage>
        <taxon>Eukaryota</taxon>
        <taxon>Viridiplantae</taxon>
        <taxon>Streptophyta</taxon>
        <taxon>Embryophyta</taxon>
        <taxon>Tracheophyta</taxon>
        <taxon>Spermatophyta</taxon>
        <taxon>Magnoliopsida</taxon>
        <taxon>eudicotyledons</taxon>
        <taxon>Gunneridae</taxon>
        <taxon>Pentapetalae</taxon>
        <taxon>rosids</taxon>
        <taxon>fabids</taxon>
        <taxon>Fabales</taxon>
        <taxon>Fabaceae</taxon>
        <taxon>Papilionoideae</taxon>
        <taxon>50 kb inversion clade</taxon>
        <taxon>NPAAA clade</taxon>
        <taxon>Hologalegina</taxon>
        <taxon>IRL clade</taxon>
        <taxon>Fabeae</taxon>
        <taxon>Vicia</taxon>
    </lineage>
</organism>
<protein>
    <submittedName>
        <fullName evidence="1">Uncharacterized protein</fullName>
    </submittedName>
</protein>